<dbReference type="CDD" id="cd00170">
    <property type="entry name" value="SEC14"/>
    <property type="match status" value="1"/>
</dbReference>
<dbReference type="PANTHER" id="PTHR10174">
    <property type="entry name" value="ALPHA-TOCOPHEROL TRANSFER PROTEIN-RELATED"/>
    <property type="match status" value="1"/>
</dbReference>
<reference evidence="3" key="3">
    <citation type="submission" date="2019-08" db="EMBL/GenBank/DDBJ databases">
        <authorList>
            <consortium name="Photinus pyralis genome working group"/>
            <person name="Fallon T.R."/>
            <person name="Sander Lower S.E."/>
            <person name="Weng J.-K."/>
        </authorList>
    </citation>
    <scope>NUCLEOTIDE SEQUENCE</scope>
    <source>
        <strain evidence="3">1611_PpyrPB1</strain>
        <tissue evidence="3">Whole body</tissue>
    </source>
</reference>
<sequence length="254" mass="28743">MEAKFRFTATDLISKGRVDAANIQSIKEWLASENLPRLSDELISQFLISTCHDVQMATVTIKNYFRIRQSTPEMFSERHVEKMLQVGFYCVLPRRTADNCAIIVVKLRDGDARKFDFTEHLRLICMVLDLVVYEDPPDGLISILDLQGSSLRHLTSISLRLAATFAAYVQDAIPLKVRAVHLINGGAVLHTLFTMFAPFLKAQVREMIHLQTIGEEFHTNWIEKEYLPGEYGGYLAPIEVHSDATIGKLSLSQC</sequence>
<dbReference type="InterPro" id="IPR036273">
    <property type="entry name" value="CRAL/TRIO_N_dom_sf"/>
</dbReference>
<dbReference type="AlphaFoldDB" id="A0A1Y1KK36"/>
<feature type="domain" description="CRAL-TRIO" evidence="1">
    <location>
        <begin position="91"/>
        <end position="239"/>
    </location>
</feature>
<evidence type="ECO:0000313" key="2">
    <source>
        <dbReference type="EMBL" id="JAV60978.1"/>
    </source>
</evidence>
<evidence type="ECO:0000313" key="4">
    <source>
        <dbReference type="Proteomes" id="UP000327044"/>
    </source>
</evidence>
<dbReference type="InParanoid" id="A0A1Y1KK36"/>
<dbReference type="SMART" id="SM00516">
    <property type="entry name" value="SEC14"/>
    <property type="match status" value="1"/>
</dbReference>
<dbReference type="PROSITE" id="PS50191">
    <property type="entry name" value="CRAL_TRIO"/>
    <property type="match status" value="1"/>
</dbReference>
<dbReference type="InterPro" id="IPR036865">
    <property type="entry name" value="CRAL-TRIO_dom_sf"/>
</dbReference>
<dbReference type="Gene3D" id="1.20.5.1200">
    <property type="entry name" value="Alpha-tocopherol transfer"/>
    <property type="match status" value="1"/>
</dbReference>
<dbReference type="EMBL" id="GEZM01083846">
    <property type="protein sequence ID" value="JAV60978.1"/>
    <property type="molecule type" value="Transcribed_RNA"/>
</dbReference>
<keyword evidence="4" id="KW-1185">Reference proteome</keyword>
<dbReference type="PANTHER" id="PTHR10174:SF213">
    <property type="entry name" value="CRAL-TRIO DOMAIN-CONTAINING PROTEIN"/>
    <property type="match status" value="1"/>
</dbReference>
<dbReference type="OrthoDB" id="1434354at2759"/>
<dbReference type="Gene3D" id="3.40.525.10">
    <property type="entry name" value="CRAL-TRIO lipid binding domain"/>
    <property type="match status" value="1"/>
</dbReference>
<name>A0A1Y1KK36_PHOPY</name>
<dbReference type="PRINTS" id="PR00180">
    <property type="entry name" value="CRETINALDHBP"/>
</dbReference>
<organism evidence="2">
    <name type="scientific">Photinus pyralis</name>
    <name type="common">Common eastern firefly</name>
    <name type="synonym">Lampyris pyralis</name>
    <dbReference type="NCBI Taxonomy" id="7054"/>
    <lineage>
        <taxon>Eukaryota</taxon>
        <taxon>Metazoa</taxon>
        <taxon>Ecdysozoa</taxon>
        <taxon>Arthropoda</taxon>
        <taxon>Hexapoda</taxon>
        <taxon>Insecta</taxon>
        <taxon>Pterygota</taxon>
        <taxon>Neoptera</taxon>
        <taxon>Endopterygota</taxon>
        <taxon>Coleoptera</taxon>
        <taxon>Polyphaga</taxon>
        <taxon>Elateriformia</taxon>
        <taxon>Elateroidea</taxon>
        <taxon>Lampyridae</taxon>
        <taxon>Lampyrinae</taxon>
        <taxon>Photinus</taxon>
    </lineage>
</organism>
<reference evidence="2" key="1">
    <citation type="journal article" date="2016" name="Sci. Rep.">
        <title>Molecular characterization of firefly nuptial gifts: a multi-omics approach sheds light on postcopulatory sexual selection.</title>
        <authorList>
            <person name="Al-Wathiqui N."/>
            <person name="Fallon T.R."/>
            <person name="South A."/>
            <person name="Weng J.K."/>
            <person name="Lewis S.M."/>
        </authorList>
    </citation>
    <scope>NUCLEOTIDE SEQUENCE</scope>
</reference>
<reference evidence="3 4" key="2">
    <citation type="journal article" date="2018" name="Elife">
        <title>Firefly genomes illuminate parallel origins of bioluminescence in beetles.</title>
        <authorList>
            <person name="Fallon T.R."/>
            <person name="Lower S.E."/>
            <person name="Chang C.H."/>
            <person name="Bessho-Uehara M."/>
            <person name="Martin G.J."/>
            <person name="Bewick A.J."/>
            <person name="Behringer M."/>
            <person name="Debat H.J."/>
            <person name="Wong I."/>
            <person name="Day J.C."/>
            <person name="Suvorov A."/>
            <person name="Silva C.J."/>
            <person name="Stanger-Hall K.F."/>
            <person name="Hall D.W."/>
            <person name="Schmitz R.J."/>
            <person name="Nelson D.R."/>
            <person name="Lewis S.M."/>
            <person name="Shigenobu S."/>
            <person name="Bybee S.M."/>
            <person name="Larracuente A.M."/>
            <person name="Oba Y."/>
            <person name="Weng J.K."/>
        </authorList>
    </citation>
    <scope>NUCLEOTIDE SEQUENCE [LARGE SCALE GENOMIC DNA]</scope>
    <source>
        <strain evidence="3">1611_PpyrPB1</strain>
        <tissue evidence="3">Whole body</tissue>
    </source>
</reference>
<dbReference type="Proteomes" id="UP000327044">
    <property type="component" value="Unassembled WGS sequence"/>
</dbReference>
<proteinExistence type="predicted"/>
<evidence type="ECO:0000259" key="1">
    <source>
        <dbReference type="PROSITE" id="PS50191"/>
    </source>
</evidence>
<dbReference type="SUPFAM" id="SSF52087">
    <property type="entry name" value="CRAL/TRIO domain"/>
    <property type="match status" value="1"/>
</dbReference>
<dbReference type="Pfam" id="PF00650">
    <property type="entry name" value="CRAL_TRIO"/>
    <property type="match status" value="1"/>
</dbReference>
<dbReference type="EMBL" id="VVIM01000011">
    <property type="protein sequence ID" value="KAB0791619.1"/>
    <property type="molecule type" value="Genomic_DNA"/>
</dbReference>
<evidence type="ECO:0000313" key="3">
    <source>
        <dbReference type="EMBL" id="KAB0791619.1"/>
    </source>
</evidence>
<dbReference type="GO" id="GO:0016020">
    <property type="term" value="C:membrane"/>
    <property type="evidence" value="ECO:0007669"/>
    <property type="project" value="TreeGrafter"/>
</dbReference>
<dbReference type="EMBL" id="GEZM01083842">
    <property type="protein sequence ID" value="JAV60987.1"/>
    <property type="molecule type" value="Transcribed_RNA"/>
</dbReference>
<protein>
    <recommendedName>
        <fullName evidence="1">CRAL-TRIO domain-containing protein</fullName>
    </recommendedName>
</protein>
<dbReference type="GO" id="GO:1902936">
    <property type="term" value="F:phosphatidylinositol bisphosphate binding"/>
    <property type="evidence" value="ECO:0007669"/>
    <property type="project" value="TreeGrafter"/>
</dbReference>
<gene>
    <name evidence="3" type="ORF">PPYR_03419</name>
</gene>
<accession>A0A1Y1KK36</accession>
<dbReference type="SUPFAM" id="SSF46938">
    <property type="entry name" value="CRAL/TRIO N-terminal domain"/>
    <property type="match status" value="1"/>
</dbReference>
<dbReference type="InterPro" id="IPR001251">
    <property type="entry name" value="CRAL-TRIO_dom"/>
</dbReference>